<sequence>MKKRVGGKAVHKGAAGRRRPGRMSGRLYETGRGSRGAEDPGKISPLFIYSRRRVRSRCEPLVAIQVARPVFRRPVSRTPDRTVMKLIKVATARGRCCCCYANWEHAKSSLRPGSTSRAPLHRSELRVGRCQAPPHNQTHDGKRENPEKTRRTSSSSATIPTCENIRSDPAGNRTRFA</sequence>
<evidence type="ECO:0000313" key="2">
    <source>
        <dbReference type="EMBL" id="KAJ8897795.1"/>
    </source>
</evidence>
<reference evidence="2 3" key="1">
    <citation type="submission" date="2023-02" db="EMBL/GenBank/DDBJ databases">
        <title>LHISI_Scaffold_Assembly.</title>
        <authorList>
            <person name="Stuart O.P."/>
            <person name="Cleave R."/>
            <person name="Magrath M.J.L."/>
            <person name="Mikheyev A.S."/>
        </authorList>
    </citation>
    <scope>NUCLEOTIDE SEQUENCE [LARGE SCALE GENOMIC DNA]</scope>
    <source>
        <strain evidence="2">Daus_M_001</strain>
        <tissue evidence="2">Leg muscle</tissue>
    </source>
</reference>
<accession>A0ABQ9IM70</accession>
<feature type="compositionally biased region" description="Polar residues" evidence="1">
    <location>
        <begin position="152"/>
        <end position="161"/>
    </location>
</feature>
<dbReference type="Proteomes" id="UP001159363">
    <property type="component" value="Chromosome 1"/>
</dbReference>
<comment type="caution">
    <text evidence="2">The sequence shown here is derived from an EMBL/GenBank/DDBJ whole genome shotgun (WGS) entry which is preliminary data.</text>
</comment>
<name>A0ABQ9IM70_9NEOP</name>
<evidence type="ECO:0000256" key="1">
    <source>
        <dbReference type="SAM" id="MobiDB-lite"/>
    </source>
</evidence>
<feature type="compositionally biased region" description="Basic residues" evidence="1">
    <location>
        <begin position="1"/>
        <end position="21"/>
    </location>
</feature>
<protein>
    <submittedName>
        <fullName evidence="2">Uncharacterized protein</fullName>
    </submittedName>
</protein>
<dbReference type="EMBL" id="JARBHB010000001">
    <property type="protein sequence ID" value="KAJ8897795.1"/>
    <property type="molecule type" value="Genomic_DNA"/>
</dbReference>
<gene>
    <name evidence="2" type="ORF">PR048_003145</name>
</gene>
<feature type="region of interest" description="Disordered" evidence="1">
    <location>
        <begin position="1"/>
        <end position="37"/>
    </location>
</feature>
<proteinExistence type="predicted"/>
<keyword evidence="3" id="KW-1185">Reference proteome</keyword>
<evidence type="ECO:0000313" key="3">
    <source>
        <dbReference type="Proteomes" id="UP001159363"/>
    </source>
</evidence>
<feature type="compositionally biased region" description="Basic and acidic residues" evidence="1">
    <location>
        <begin position="137"/>
        <end position="150"/>
    </location>
</feature>
<feature type="region of interest" description="Disordered" evidence="1">
    <location>
        <begin position="109"/>
        <end position="177"/>
    </location>
</feature>
<organism evidence="2 3">
    <name type="scientific">Dryococelus australis</name>
    <dbReference type="NCBI Taxonomy" id="614101"/>
    <lineage>
        <taxon>Eukaryota</taxon>
        <taxon>Metazoa</taxon>
        <taxon>Ecdysozoa</taxon>
        <taxon>Arthropoda</taxon>
        <taxon>Hexapoda</taxon>
        <taxon>Insecta</taxon>
        <taxon>Pterygota</taxon>
        <taxon>Neoptera</taxon>
        <taxon>Polyneoptera</taxon>
        <taxon>Phasmatodea</taxon>
        <taxon>Verophasmatodea</taxon>
        <taxon>Anareolatae</taxon>
        <taxon>Phasmatidae</taxon>
        <taxon>Eurycanthinae</taxon>
        <taxon>Dryococelus</taxon>
    </lineage>
</organism>